<comment type="caution">
    <text evidence="1">The sequence shown here is derived from an EMBL/GenBank/DDBJ whole genome shotgun (WGS) entry which is preliminary data.</text>
</comment>
<accession>A3HTB1</accession>
<name>A3HTB1_9BACT</name>
<sequence length="537" mass="62732">MEQVKKHIVNKVMVEFHTSDEETAFHIKNHVSSFLERELFPVLEEYLEMISQKVSNKHLQIPSLKIDLKSQKDLIDSFGKTKNKLVLDHLLNQFKVQLEQQLKQLESKVVEMEAQEGAVPKSIIDQSLTESERLNLDSSTSREINTIIYVLQNGRLPWWIGENEKTNFFKGWDNLKDIKYLLEEPIFRKYLIELAGQKEVLARFIKQFSDAQLSILFMELANTTNGLKQSKIYKSWIKSVPENKLKNEFWTLNWKLLSNKSYKTEFITQVNSFWQKAVQNDPYNFQKIQILLNEMHQFAKDFHGEKYQSVEDSFSVFNQKLSLLGKDGKWKKATISKNDQTALLDAWKTKDSTIEEPQKEINDDHQDEETSILDEGILVSQAGLVLIHSFVKPFFKNVGLIGEDNRLKDKNTAVHLLHFLATKEEEAFDHELLFEKYCCNIPFDQPLERNVVLPDDMKEAAEELLSDVLGHWKALKSTSADTLRSEFLCRRGKISLQGNHHKMVVERKAQDILLDQVPWSISLVKFPWRKELLFVEW</sequence>
<dbReference type="OrthoDB" id="1488184at2"/>
<proteinExistence type="predicted"/>
<dbReference type="STRING" id="388413.ALPR1_12700"/>
<organism evidence="1 2">
    <name type="scientific">Algoriphagus machipongonensis</name>
    <dbReference type="NCBI Taxonomy" id="388413"/>
    <lineage>
        <taxon>Bacteria</taxon>
        <taxon>Pseudomonadati</taxon>
        <taxon>Bacteroidota</taxon>
        <taxon>Cytophagia</taxon>
        <taxon>Cytophagales</taxon>
        <taxon>Cyclobacteriaceae</taxon>
        <taxon>Algoriphagus</taxon>
    </lineage>
</organism>
<dbReference type="RefSeq" id="WP_008201027.1">
    <property type="nucleotide sequence ID" value="NZ_CM001023.1"/>
</dbReference>
<protein>
    <submittedName>
        <fullName evidence="1">Uncharacterized protein</fullName>
    </submittedName>
</protein>
<dbReference type="AlphaFoldDB" id="A3HTB1"/>
<dbReference type="HOGENOM" id="CLU_032286_0_0_10"/>
<gene>
    <name evidence="1" type="ORF">ALPR1_12700</name>
</gene>
<evidence type="ECO:0000313" key="1">
    <source>
        <dbReference type="EMBL" id="EAZ83079.2"/>
    </source>
</evidence>
<dbReference type="Pfam" id="PF19268">
    <property type="entry name" value="CIS_TMP"/>
    <property type="match status" value="1"/>
</dbReference>
<dbReference type="EMBL" id="AAXU02000001">
    <property type="protein sequence ID" value="EAZ83079.2"/>
    <property type="molecule type" value="Genomic_DNA"/>
</dbReference>
<dbReference type="InterPro" id="IPR045538">
    <property type="entry name" value="CIS_TMP"/>
</dbReference>
<dbReference type="eggNOG" id="COG4942">
    <property type="taxonomic scope" value="Bacteria"/>
</dbReference>
<evidence type="ECO:0000313" key="2">
    <source>
        <dbReference type="Proteomes" id="UP000003919"/>
    </source>
</evidence>
<dbReference type="EMBL" id="CM001023">
    <property type="protein sequence ID" value="EAZ83079.2"/>
    <property type="molecule type" value="Genomic_DNA"/>
</dbReference>
<dbReference type="Proteomes" id="UP000003919">
    <property type="component" value="Chromosome"/>
</dbReference>
<reference evidence="1 2" key="1">
    <citation type="journal article" date="2011" name="J. Bacteriol.">
        <title>Complete genome sequence of Algoriphagus sp. PR1, bacterial prey of a colony-forming choanoflagellate.</title>
        <authorList>
            <person name="Alegado R.A."/>
            <person name="Ferriera S."/>
            <person name="Nusbaum C."/>
            <person name="Young S.K."/>
            <person name="Zeng Q."/>
            <person name="Imamovic A."/>
            <person name="Fairclough S.R."/>
            <person name="King N."/>
        </authorList>
    </citation>
    <scope>NUCLEOTIDE SEQUENCE [LARGE SCALE GENOMIC DNA]</scope>
    <source>
        <strain evidence="1 2">PR1</strain>
    </source>
</reference>
<keyword evidence="2" id="KW-1185">Reference proteome</keyword>